<comment type="catalytic activity">
    <reaction evidence="6">
        <text>Couples ATP hydrolysis with the unwinding of duplex DNA by translocating in the 3'-5' direction.</text>
        <dbReference type="EC" id="5.6.2.4"/>
    </reaction>
</comment>
<evidence type="ECO:0000256" key="2">
    <source>
        <dbReference type="ARBA" id="ARBA00022741"/>
    </source>
</evidence>
<dbReference type="PROSITE" id="PS51194">
    <property type="entry name" value="HELICASE_CTER"/>
    <property type="match status" value="1"/>
</dbReference>
<evidence type="ECO:0000256" key="6">
    <source>
        <dbReference type="ARBA" id="ARBA00034617"/>
    </source>
</evidence>
<dbReference type="InterPro" id="IPR011545">
    <property type="entry name" value="DEAD/DEAH_box_helicase_dom"/>
</dbReference>
<dbReference type="InterPro" id="IPR014001">
    <property type="entry name" value="Helicase_ATP-bd"/>
</dbReference>
<dbReference type="SUPFAM" id="SSF52540">
    <property type="entry name" value="P-loop containing nucleoside triphosphate hydrolases"/>
    <property type="match status" value="1"/>
</dbReference>
<name>A0ABR2ZBT6_9AGAR</name>
<evidence type="ECO:0000259" key="9">
    <source>
        <dbReference type="PROSITE" id="PS51194"/>
    </source>
</evidence>
<dbReference type="Pfam" id="PF00270">
    <property type="entry name" value="DEAD"/>
    <property type="match status" value="1"/>
</dbReference>
<dbReference type="PANTHER" id="PTHR13710:SF105">
    <property type="entry name" value="ATP-DEPENDENT DNA HELICASE Q1"/>
    <property type="match status" value="1"/>
</dbReference>
<keyword evidence="3" id="KW-0067">ATP-binding</keyword>
<dbReference type="InterPro" id="IPR001650">
    <property type="entry name" value="Helicase_C-like"/>
</dbReference>
<dbReference type="Proteomes" id="UP001437256">
    <property type="component" value="Unassembled WGS sequence"/>
</dbReference>
<dbReference type="PANTHER" id="PTHR13710">
    <property type="entry name" value="DNA HELICASE RECQ FAMILY MEMBER"/>
    <property type="match status" value="1"/>
</dbReference>
<sequence length="384" mass="43040">MLMESQMQDLASRGIPAVALNSKRGNLCEEDLFMKQGRSRKFKYCVITVSPEKALSKPFQELVLNNDEFKNNCIQVVVDEAHCISEWGDDFCPEYSELGKLLACLPSTVPVLAASATMPPGVMQVIRTKLGIALTAPHIAVSNEKNNVSLSVRILQHPQDTYADLLDLFPLDATSPSNFPQTLIYVNSRQEAEEIQDFLRQCHPDCIPAMAFKFYHRSVHESQKVIIQDALRDGTLCGVSATNALGMGMDFHGIMRVLLWHAPPTFLSLIQKIGCCVRNPNEFGEIVIFLTCTAWLRHLSNFESFEEGQAELREDDEPKTEAPPVPEGAQIDRIAAMDVEEPLPEGENVLQPTTNMRGKRRAALSQIEERDWHFLTYFIATSKC</sequence>
<dbReference type="PROSITE" id="PS51192">
    <property type="entry name" value="HELICASE_ATP_BIND_1"/>
    <property type="match status" value="1"/>
</dbReference>
<dbReference type="EMBL" id="JBBXMP010000310">
    <property type="protein sequence ID" value="KAL0058464.1"/>
    <property type="molecule type" value="Genomic_DNA"/>
</dbReference>
<evidence type="ECO:0000259" key="8">
    <source>
        <dbReference type="PROSITE" id="PS51192"/>
    </source>
</evidence>
<dbReference type="Pfam" id="PF00271">
    <property type="entry name" value="Helicase_C"/>
    <property type="match status" value="1"/>
</dbReference>
<evidence type="ECO:0000256" key="5">
    <source>
        <dbReference type="ARBA" id="ARBA00023235"/>
    </source>
</evidence>
<reference evidence="10 11" key="1">
    <citation type="submission" date="2024-05" db="EMBL/GenBank/DDBJ databases">
        <title>A draft genome resource for the thread blight pathogen Marasmius tenuissimus strain MS-2.</title>
        <authorList>
            <person name="Yulfo-Soto G.E."/>
            <person name="Baruah I.K."/>
            <person name="Amoako-Attah I."/>
            <person name="Bukari Y."/>
            <person name="Meinhardt L.W."/>
            <person name="Bailey B.A."/>
            <person name="Cohen S.P."/>
        </authorList>
    </citation>
    <scope>NUCLEOTIDE SEQUENCE [LARGE SCALE GENOMIC DNA]</scope>
    <source>
        <strain evidence="10 11">MS-2</strain>
    </source>
</reference>
<feature type="domain" description="Helicase C-terminal" evidence="9">
    <location>
        <begin position="161"/>
        <end position="320"/>
    </location>
</feature>
<evidence type="ECO:0000256" key="1">
    <source>
        <dbReference type="ARBA" id="ARBA00005446"/>
    </source>
</evidence>
<protein>
    <recommendedName>
        <fullName evidence="7">DNA 3'-5' helicase</fullName>
        <ecNumber evidence="7">5.6.2.4</ecNumber>
    </recommendedName>
</protein>
<organism evidence="10 11">
    <name type="scientific">Marasmius tenuissimus</name>
    <dbReference type="NCBI Taxonomy" id="585030"/>
    <lineage>
        <taxon>Eukaryota</taxon>
        <taxon>Fungi</taxon>
        <taxon>Dikarya</taxon>
        <taxon>Basidiomycota</taxon>
        <taxon>Agaricomycotina</taxon>
        <taxon>Agaricomycetes</taxon>
        <taxon>Agaricomycetidae</taxon>
        <taxon>Agaricales</taxon>
        <taxon>Marasmiineae</taxon>
        <taxon>Marasmiaceae</taxon>
        <taxon>Marasmius</taxon>
    </lineage>
</organism>
<keyword evidence="4" id="KW-0238">DNA-binding</keyword>
<dbReference type="InterPro" id="IPR027417">
    <property type="entry name" value="P-loop_NTPase"/>
</dbReference>
<evidence type="ECO:0000256" key="7">
    <source>
        <dbReference type="ARBA" id="ARBA00034808"/>
    </source>
</evidence>
<gene>
    <name evidence="10" type="ORF">AAF712_014850</name>
</gene>
<feature type="domain" description="Helicase ATP-binding" evidence="8">
    <location>
        <begin position="1"/>
        <end position="136"/>
    </location>
</feature>
<keyword evidence="5" id="KW-0413">Isomerase</keyword>
<keyword evidence="11" id="KW-1185">Reference proteome</keyword>
<comment type="similarity">
    <text evidence="1">Belongs to the helicase family. RecQ subfamily.</text>
</comment>
<accession>A0ABR2ZBT6</accession>
<keyword evidence="2" id="KW-0547">Nucleotide-binding</keyword>
<proteinExistence type="inferred from homology"/>
<evidence type="ECO:0000313" key="10">
    <source>
        <dbReference type="EMBL" id="KAL0058464.1"/>
    </source>
</evidence>
<evidence type="ECO:0000313" key="11">
    <source>
        <dbReference type="Proteomes" id="UP001437256"/>
    </source>
</evidence>
<evidence type="ECO:0000256" key="3">
    <source>
        <dbReference type="ARBA" id="ARBA00022840"/>
    </source>
</evidence>
<comment type="caution">
    <text evidence="10">The sequence shown here is derived from an EMBL/GenBank/DDBJ whole genome shotgun (WGS) entry which is preliminary data.</text>
</comment>
<dbReference type="Gene3D" id="3.40.50.300">
    <property type="entry name" value="P-loop containing nucleotide triphosphate hydrolases"/>
    <property type="match status" value="2"/>
</dbReference>
<dbReference type="SMART" id="SM00490">
    <property type="entry name" value="HELICc"/>
    <property type="match status" value="1"/>
</dbReference>
<evidence type="ECO:0000256" key="4">
    <source>
        <dbReference type="ARBA" id="ARBA00023125"/>
    </source>
</evidence>
<dbReference type="EC" id="5.6.2.4" evidence="7"/>